<organism evidence="1 2">
    <name type="scientific">Cichorium intybus</name>
    <name type="common">Chicory</name>
    <dbReference type="NCBI Taxonomy" id="13427"/>
    <lineage>
        <taxon>Eukaryota</taxon>
        <taxon>Viridiplantae</taxon>
        <taxon>Streptophyta</taxon>
        <taxon>Embryophyta</taxon>
        <taxon>Tracheophyta</taxon>
        <taxon>Spermatophyta</taxon>
        <taxon>Magnoliopsida</taxon>
        <taxon>eudicotyledons</taxon>
        <taxon>Gunneridae</taxon>
        <taxon>Pentapetalae</taxon>
        <taxon>asterids</taxon>
        <taxon>campanulids</taxon>
        <taxon>Asterales</taxon>
        <taxon>Asteraceae</taxon>
        <taxon>Cichorioideae</taxon>
        <taxon>Cichorieae</taxon>
        <taxon>Cichoriinae</taxon>
        <taxon>Cichorium</taxon>
    </lineage>
</organism>
<name>A0ACB9EZS3_CICIN</name>
<evidence type="ECO:0000313" key="2">
    <source>
        <dbReference type="Proteomes" id="UP001055811"/>
    </source>
</evidence>
<proteinExistence type="predicted"/>
<sequence length="71" mass="8488">MYGVIRTYDFNYWAAVTIENHNPLGRLDNWNQTWDWMRDDFIGDINGTYRFARDHGGIHSWIGEKYEVDSS</sequence>
<keyword evidence="2" id="KW-1185">Reference proteome</keyword>
<evidence type="ECO:0000313" key="1">
    <source>
        <dbReference type="EMBL" id="KAI3763902.1"/>
    </source>
</evidence>
<dbReference type="EMBL" id="CM042011">
    <property type="protein sequence ID" value="KAI3763902.1"/>
    <property type="molecule type" value="Genomic_DNA"/>
</dbReference>
<protein>
    <submittedName>
        <fullName evidence="1">Uncharacterized protein</fullName>
    </submittedName>
</protein>
<gene>
    <name evidence="1" type="ORF">L2E82_13900</name>
</gene>
<comment type="caution">
    <text evidence="1">The sequence shown here is derived from an EMBL/GenBank/DDBJ whole genome shotgun (WGS) entry which is preliminary data.</text>
</comment>
<dbReference type="Proteomes" id="UP001055811">
    <property type="component" value="Linkage Group LG03"/>
</dbReference>
<reference evidence="2" key="1">
    <citation type="journal article" date="2022" name="Mol. Ecol. Resour.">
        <title>The genomes of chicory, endive, great burdock and yacon provide insights into Asteraceae palaeo-polyploidization history and plant inulin production.</title>
        <authorList>
            <person name="Fan W."/>
            <person name="Wang S."/>
            <person name="Wang H."/>
            <person name="Wang A."/>
            <person name="Jiang F."/>
            <person name="Liu H."/>
            <person name="Zhao H."/>
            <person name="Xu D."/>
            <person name="Zhang Y."/>
        </authorList>
    </citation>
    <scope>NUCLEOTIDE SEQUENCE [LARGE SCALE GENOMIC DNA]</scope>
    <source>
        <strain evidence="2">cv. Punajuju</strain>
    </source>
</reference>
<reference evidence="1 2" key="2">
    <citation type="journal article" date="2022" name="Mol. Ecol. Resour.">
        <title>The genomes of chicory, endive, great burdock and yacon provide insights into Asteraceae paleo-polyploidization history and plant inulin production.</title>
        <authorList>
            <person name="Fan W."/>
            <person name="Wang S."/>
            <person name="Wang H."/>
            <person name="Wang A."/>
            <person name="Jiang F."/>
            <person name="Liu H."/>
            <person name="Zhao H."/>
            <person name="Xu D."/>
            <person name="Zhang Y."/>
        </authorList>
    </citation>
    <scope>NUCLEOTIDE SEQUENCE [LARGE SCALE GENOMIC DNA]</scope>
    <source>
        <strain evidence="2">cv. Punajuju</strain>
        <tissue evidence="1">Leaves</tissue>
    </source>
</reference>
<accession>A0ACB9EZS3</accession>